<keyword evidence="2 5" id="KW-0812">Transmembrane</keyword>
<keyword evidence="4 5" id="KW-0472">Membrane</keyword>
<protein>
    <recommendedName>
        <fullName evidence="6">SLC26A/SulP transporter domain-containing protein</fullName>
    </recommendedName>
</protein>
<evidence type="ECO:0000313" key="8">
    <source>
        <dbReference type="EMBL" id="KAE8961410.1"/>
    </source>
</evidence>
<reference evidence="10 12" key="1">
    <citation type="submission" date="2018-09" db="EMBL/GenBank/DDBJ databases">
        <title>Genomic investigation of the strawberry pathogen Phytophthora fragariae indicates pathogenicity is determined by transcriptional variation in three key races.</title>
        <authorList>
            <person name="Adams T.M."/>
            <person name="Armitage A.D."/>
            <person name="Sobczyk M.K."/>
            <person name="Bates H.J."/>
            <person name="Dunwell J.M."/>
            <person name="Nellist C.F."/>
            <person name="Harrison R.J."/>
        </authorList>
    </citation>
    <scope>NUCLEOTIDE SEQUENCE [LARGE SCALE GENOMIC DNA]</scope>
    <source>
        <strain evidence="8 10">SCRP249</strain>
        <strain evidence="7 12">SCRP324</strain>
        <strain evidence="9 11">SCRP333</strain>
    </source>
</reference>
<evidence type="ECO:0000256" key="2">
    <source>
        <dbReference type="ARBA" id="ARBA00022692"/>
    </source>
</evidence>
<feature type="domain" description="SLC26A/SulP transporter" evidence="6">
    <location>
        <begin position="46"/>
        <end position="165"/>
    </location>
</feature>
<keyword evidence="11" id="KW-1185">Reference proteome</keyword>
<dbReference type="InterPro" id="IPR011547">
    <property type="entry name" value="SLC26A/SulP_dom"/>
</dbReference>
<dbReference type="AlphaFoldDB" id="A0A6A3GWI0"/>
<dbReference type="Proteomes" id="UP000429607">
    <property type="component" value="Unassembled WGS sequence"/>
</dbReference>
<evidence type="ECO:0000259" key="6">
    <source>
        <dbReference type="Pfam" id="PF00916"/>
    </source>
</evidence>
<dbReference type="GO" id="GO:0016020">
    <property type="term" value="C:membrane"/>
    <property type="evidence" value="ECO:0007669"/>
    <property type="project" value="UniProtKB-SubCell"/>
</dbReference>
<name>A0A6A3GWI0_9STRA</name>
<dbReference type="InterPro" id="IPR001902">
    <property type="entry name" value="SLC26A/SulP_fam"/>
</dbReference>
<comment type="subcellular location">
    <subcellularLocation>
        <location evidence="1">Membrane</location>
        <topology evidence="1">Multi-pass membrane protein</topology>
    </subcellularLocation>
</comment>
<dbReference type="Pfam" id="PF00916">
    <property type="entry name" value="Sulfate_transp"/>
    <property type="match status" value="1"/>
</dbReference>
<dbReference type="EMBL" id="QXFT01006280">
    <property type="protein sequence ID" value="KAE9269508.1"/>
    <property type="molecule type" value="Genomic_DNA"/>
</dbReference>
<evidence type="ECO:0000256" key="4">
    <source>
        <dbReference type="ARBA" id="ARBA00023136"/>
    </source>
</evidence>
<feature type="transmembrane region" description="Helical" evidence="5">
    <location>
        <begin position="124"/>
        <end position="145"/>
    </location>
</feature>
<comment type="caution">
    <text evidence="8">The sequence shown here is derived from an EMBL/GenBank/DDBJ whole genome shotgun (WGS) entry which is preliminary data.</text>
</comment>
<evidence type="ECO:0000313" key="9">
    <source>
        <dbReference type="EMBL" id="KAE9269508.1"/>
    </source>
</evidence>
<dbReference type="EMBL" id="QXFU01006346">
    <property type="protein sequence ID" value="KAE8961283.1"/>
    <property type="molecule type" value="Genomic_DNA"/>
</dbReference>
<gene>
    <name evidence="8" type="ORF">PR001_g30050</name>
    <name evidence="7" type="ORF">PR002_g29950</name>
    <name evidence="9" type="ORF">PR003_g31126</name>
</gene>
<dbReference type="Proteomes" id="UP000435112">
    <property type="component" value="Unassembled WGS sequence"/>
</dbReference>
<evidence type="ECO:0000256" key="3">
    <source>
        <dbReference type="ARBA" id="ARBA00022989"/>
    </source>
</evidence>
<feature type="transmembrane region" description="Helical" evidence="5">
    <location>
        <begin position="79"/>
        <end position="104"/>
    </location>
</feature>
<evidence type="ECO:0000313" key="11">
    <source>
        <dbReference type="Proteomes" id="UP000434957"/>
    </source>
</evidence>
<evidence type="ECO:0000313" key="7">
    <source>
        <dbReference type="EMBL" id="KAE8961283.1"/>
    </source>
</evidence>
<dbReference type="Proteomes" id="UP000434957">
    <property type="component" value="Unassembled WGS sequence"/>
</dbReference>
<evidence type="ECO:0000256" key="5">
    <source>
        <dbReference type="SAM" id="Phobius"/>
    </source>
</evidence>
<dbReference type="GO" id="GO:0055085">
    <property type="term" value="P:transmembrane transport"/>
    <property type="evidence" value="ECO:0007669"/>
    <property type="project" value="InterPro"/>
</dbReference>
<keyword evidence="3 5" id="KW-1133">Transmembrane helix</keyword>
<sequence length="166" mass="17970">MNWLLGGNQRPKNDRFLTPKKTPFELAQHYVPILKWLPSYQVGQDLKFDLVAGITVAMMLIPQEVSLSTIMHMPAHHGLYTAATAPLVYALFGSSTVLSVASGSEVALLTGSILEPIEDEKERVATGIMIAFLSGVILLLVRVLNLSQVADFFSRPVMGGFISAGG</sequence>
<dbReference type="OrthoDB" id="288203at2759"/>
<feature type="non-terminal residue" evidence="8">
    <location>
        <position position="166"/>
    </location>
</feature>
<proteinExistence type="predicted"/>
<dbReference type="PANTHER" id="PTHR11814">
    <property type="entry name" value="SULFATE TRANSPORTER"/>
    <property type="match status" value="1"/>
</dbReference>
<accession>A0A6A3GWI0</accession>
<organism evidence="8 10">
    <name type="scientific">Phytophthora rubi</name>
    <dbReference type="NCBI Taxonomy" id="129364"/>
    <lineage>
        <taxon>Eukaryota</taxon>
        <taxon>Sar</taxon>
        <taxon>Stramenopiles</taxon>
        <taxon>Oomycota</taxon>
        <taxon>Peronosporomycetes</taxon>
        <taxon>Peronosporales</taxon>
        <taxon>Peronosporaceae</taxon>
        <taxon>Phytophthora</taxon>
    </lineage>
</organism>
<dbReference type="EMBL" id="QXFV01006450">
    <property type="protein sequence ID" value="KAE8961410.1"/>
    <property type="molecule type" value="Genomic_DNA"/>
</dbReference>
<evidence type="ECO:0000313" key="12">
    <source>
        <dbReference type="Proteomes" id="UP000435112"/>
    </source>
</evidence>
<evidence type="ECO:0000256" key="1">
    <source>
        <dbReference type="ARBA" id="ARBA00004141"/>
    </source>
</evidence>
<evidence type="ECO:0000313" key="10">
    <source>
        <dbReference type="Proteomes" id="UP000429607"/>
    </source>
</evidence>